<dbReference type="GO" id="GO:0016485">
    <property type="term" value="P:protein processing"/>
    <property type="evidence" value="ECO:0007669"/>
    <property type="project" value="TreeGrafter"/>
</dbReference>
<dbReference type="SUPFAM" id="SSF55486">
    <property type="entry name" value="Metalloproteases ('zincins'), catalytic domain"/>
    <property type="match status" value="1"/>
</dbReference>
<reference evidence="6" key="1">
    <citation type="submission" date="2016-11" db="UniProtKB">
        <authorList>
            <consortium name="WormBaseParasite"/>
        </authorList>
    </citation>
    <scope>IDENTIFICATION</scope>
</reference>
<protein>
    <submittedName>
        <fullName evidence="3">(pine wood nematode) hypothetical protein</fullName>
    </submittedName>
    <submittedName>
        <fullName evidence="6">Peptidase_M13 domain-containing protein</fullName>
    </submittedName>
</protein>
<dbReference type="InterPro" id="IPR000718">
    <property type="entry name" value="Peptidase_M13"/>
</dbReference>
<dbReference type="GO" id="GO:0004222">
    <property type="term" value="F:metalloendopeptidase activity"/>
    <property type="evidence" value="ECO:0007669"/>
    <property type="project" value="InterPro"/>
</dbReference>
<accession>A0A1I7RZ31</accession>
<evidence type="ECO:0000259" key="2">
    <source>
        <dbReference type="Pfam" id="PF01431"/>
    </source>
</evidence>
<gene>
    <name evidence="3" type="ORF">BXYJ_LOCUS6279</name>
</gene>
<dbReference type="Proteomes" id="UP000095284">
    <property type="component" value="Unplaced"/>
</dbReference>
<sequence length="393" mass="46139">MLVCPIEIYMTKTEKYDPCNNYYEYACNKDAPDGDVFEEMAKQNSLKVIKVLNQGNTPNSSFWLRYSRQFWSRCLWEKRLKLLSTTRKETFNNPEEICFKEMTRRKEFWNSINRIFLDQTLPNIDDKRAEFVDDVSLITANILTALKERISSMAWISEEAQDALFAKIAAVEVITVYIDEIEEDRFIDEQFFKAHPFQTPLIIDSLAPFNYQTNGGIFPLGMLQPPIFGSEDTPETYGRLAFLIAQFLGHPINNVAIRDGDSYRVYWNYTTEFDTVFNCFKEQYHRFDGYSEKFTEENIADFIGLSAAYTAFNKEIKPQDDQIRLRKQFFRSFTKLFCSTSSTKPGYSRQTAPYLYRVMGALQNMPEFSDTFSCKEGDKYFKKDRCDLWNLKL</sequence>
<dbReference type="Gene3D" id="1.10.1380.10">
    <property type="entry name" value="Neutral endopeptidase , domain2"/>
    <property type="match status" value="1"/>
</dbReference>
<keyword evidence="5" id="KW-1185">Reference proteome</keyword>
<dbReference type="OrthoDB" id="6475849at2759"/>
<name>A0A1I7RZ31_BURXY</name>
<organism evidence="4 6">
    <name type="scientific">Bursaphelenchus xylophilus</name>
    <name type="common">Pinewood nematode worm</name>
    <name type="synonym">Aphelenchoides xylophilus</name>
    <dbReference type="NCBI Taxonomy" id="6326"/>
    <lineage>
        <taxon>Eukaryota</taxon>
        <taxon>Metazoa</taxon>
        <taxon>Ecdysozoa</taxon>
        <taxon>Nematoda</taxon>
        <taxon>Chromadorea</taxon>
        <taxon>Rhabditida</taxon>
        <taxon>Tylenchina</taxon>
        <taxon>Tylenchomorpha</taxon>
        <taxon>Aphelenchoidea</taxon>
        <taxon>Aphelenchoididae</taxon>
        <taxon>Bursaphelenchus</taxon>
    </lineage>
</organism>
<dbReference type="PANTHER" id="PTHR11733">
    <property type="entry name" value="ZINC METALLOPROTEASE FAMILY M13 NEPRILYSIN-RELATED"/>
    <property type="match status" value="1"/>
</dbReference>
<dbReference type="WBParaSite" id="BXY_0599900.1">
    <property type="protein sequence ID" value="BXY_0599900.1"/>
    <property type="gene ID" value="BXY_0599900"/>
</dbReference>
<dbReference type="InterPro" id="IPR018497">
    <property type="entry name" value="Peptidase_M13_C"/>
</dbReference>
<dbReference type="Pfam" id="PF01431">
    <property type="entry name" value="Peptidase_M13"/>
    <property type="match status" value="1"/>
</dbReference>
<dbReference type="EMBL" id="CAJFCV020000003">
    <property type="protein sequence ID" value="CAG9106910.1"/>
    <property type="molecule type" value="Genomic_DNA"/>
</dbReference>
<reference evidence="3" key="2">
    <citation type="submission" date="2020-09" db="EMBL/GenBank/DDBJ databases">
        <authorList>
            <person name="Kikuchi T."/>
        </authorList>
    </citation>
    <scope>NUCLEOTIDE SEQUENCE</scope>
    <source>
        <strain evidence="3">Ka4C1</strain>
    </source>
</reference>
<proteinExistence type="inferred from homology"/>
<dbReference type="PRINTS" id="PR00786">
    <property type="entry name" value="NEPRILYSIN"/>
</dbReference>
<evidence type="ECO:0000256" key="1">
    <source>
        <dbReference type="ARBA" id="ARBA00007357"/>
    </source>
</evidence>
<evidence type="ECO:0000313" key="3">
    <source>
        <dbReference type="EMBL" id="CAD5220639.1"/>
    </source>
</evidence>
<dbReference type="eggNOG" id="KOG3624">
    <property type="taxonomic scope" value="Eukaryota"/>
</dbReference>
<dbReference type="PANTHER" id="PTHR11733:SF167">
    <property type="entry name" value="FI17812P1-RELATED"/>
    <property type="match status" value="1"/>
</dbReference>
<evidence type="ECO:0000313" key="6">
    <source>
        <dbReference type="WBParaSite" id="BXY_0599900.1"/>
    </source>
</evidence>
<dbReference type="PROSITE" id="PS51885">
    <property type="entry name" value="NEPRILYSIN"/>
    <property type="match status" value="1"/>
</dbReference>
<dbReference type="InterPro" id="IPR042089">
    <property type="entry name" value="Peptidase_M13_dom_2"/>
</dbReference>
<evidence type="ECO:0000313" key="5">
    <source>
        <dbReference type="Proteomes" id="UP000659654"/>
    </source>
</evidence>
<dbReference type="Gene3D" id="3.40.390.10">
    <property type="entry name" value="Collagenase (Catalytic Domain)"/>
    <property type="match status" value="2"/>
</dbReference>
<dbReference type="Proteomes" id="UP000659654">
    <property type="component" value="Unassembled WGS sequence"/>
</dbReference>
<feature type="domain" description="Peptidase M13 C-terminal" evidence="2">
    <location>
        <begin position="213"/>
        <end position="388"/>
    </location>
</feature>
<dbReference type="AlphaFoldDB" id="A0A1I7RZ31"/>
<dbReference type="EMBL" id="CAJFDI010000003">
    <property type="protein sequence ID" value="CAD5220639.1"/>
    <property type="molecule type" value="Genomic_DNA"/>
</dbReference>
<evidence type="ECO:0000313" key="4">
    <source>
        <dbReference type="Proteomes" id="UP000095284"/>
    </source>
</evidence>
<dbReference type="Proteomes" id="UP000582659">
    <property type="component" value="Unassembled WGS sequence"/>
</dbReference>
<dbReference type="SMR" id="A0A1I7RZ31"/>
<dbReference type="GO" id="GO:0005886">
    <property type="term" value="C:plasma membrane"/>
    <property type="evidence" value="ECO:0007669"/>
    <property type="project" value="TreeGrafter"/>
</dbReference>
<dbReference type="InterPro" id="IPR024079">
    <property type="entry name" value="MetalloPept_cat_dom_sf"/>
</dbReference>
<comment type="similarity">
    <text evidence="1">Belongs to the peptidase M13 family.</text>
</comment>